<dbReference type="GO" id="GO:0000981">
    <property type="term" value="F:DNA-binding transcription factor activity, RNA polymerase II-specific"/>
    <property type="evidence" value="ECO:0007669"/>
    <property type="project" value="InterPro"/>
</dbReference>
<gene>
    <name evidence="7" type="ORF">MYCFIDRAFT_161751</name>
</gene>
<dbReference type="GO" id="GO:0008270">
    <property type="term" value="F:zinc ion binding"/>
    <property type="evidence" value="ECO:0007669"/>
    <property type="project" value="InterPro"/>
</dbReference>
<dbReference type="InterPro" id="IPR036864">
    <property type="entry name" value="Zn2-C6_fun-type_DNA-bd_sf"/>
</dbReference>
<keyword evidence="1" id="KW-0479">Metal-binding</keyword>
<dbReference type="GO" id="GO:0006351">
    <property type="term" value="P:DNA-templated transcription"/>
    <property type="evidence" value="ECO:0007669"/>
    <property type="project" value="InterPro"/>
</dbReference>
<name>M3BA03_PSEFD</name>
<reference evidence="7 8" key="1">
    <citation type="journal article" date="2012" name="PLoS Pathog.">
        <title>Diverse lifestyles and strategies of plant pathogenesis encoded in the genomes of eighteen Dothideomycetes fungi.</title>
        <authorList>
            <person name="Ohm R.A."/>
            <person name="Feau N."/>
            <person name="Henrissat B."/>
            <person name="Schoch C.L."/>
            <person name="Horwitz B.A."/>
            <person name="Barry K.W."/>
            <person name="Condon B.J."/>
            <person name="Copeland A.C."/>
            <person name="Dhillon B."/>
            <person name="Glaser F."/>
            <person name="Hesse C.N."/>
            <person name="Kosti I."/>
            <person name="LaButti K."/>
            <person name="Lindquist E.A."/>
            <person name="Lucas S."/>
            <person name="Salamov A.A."/>
            <person name="Bradshaw R.E."/>
            <person name="Ciuffetti L."/>
            <person name="Hamelin R.C."/>
            <person name="Kema G.H.J."/>
            <person name="Lawrence C."/>
            <person name="Scott J.A."/>
            <person name="Spatafora J.W."/>
            <person name="Turgeon B.G."/>
            <person name="de Wit P.J.G.M."/>
            <person name="Zhong S."/>
            <person name="Goodwin S.B."/>
            <person name="Grigoriev I.V."/>
        </authorList>
    </citation>
    <scope>NUCLEOTIDE SEQUENCE [LARGE SCALE GENOMIC DNA]</scope>
    <source>
        <strain evidence="7 8">CIRAD86</strain>
    </source>
</reference>
<protein>
    <recommendedName>
        <fullName evidence="6">Zn(2)-C6 fungal-type domain-containing protein</fullName>
    </recommendedName>
</protein>
<keyword evidence="8" id="KW-1185">Reference proteome</keyword>
<dbReference type="KEGG" id="pfj:MYCFIDRAFT_161751"/>
<feature type="region of interest" description="Disordered" evidence="5">
    <location>
        <begin position="74"/>
        <end position="93"/>
    </location>
</feature>
<dbReference type="OrthoDB" id="3362851at2759"/>
<evidence type="ECO:0000256" key="5">
    <source>
        <dbReference type="SAM" id="MobiDB-lite"/>
    </source>
</evidence>
<dbReference type="SUPFAM" id="SSF57701">
    <property type="entry name" value="Zn2/Cys6 DNA-binding domain"/>
    <property type="match status" value="1"/>
</dbReference>
<evidence type="ECO:0000256" key="3">
    <source>
        <dbReference type="ARBA" id="ARBA00023163"/>
    </source>
</evidence>
<dbReference type="Pfam" id="PF00172">
    <property type="entry name" value="Zn_clus"/>
    <property type="match status" value="1"/>
</dbReference>
<dbReference type="GO" id="GO:0005634">
    <property type="term" value="C:nucleus"/>
    <property type="evidence" value="ECO:0007669"/>
    <property type="project" value="TreeGrafter"/>
</dbReference>
<dbReference type="Gene3D" id="4.10.240.10">
    <property type="entry name" value="Zn(2)-C6 fungal-type DNA-binding domain"/>
    <property type="match status" value="1"/>
</dbReference>
<keyword evidence="2" id="KW-0805">Transcription regulation</keyword>
<feature type="domain" description="Zn(2)-C6 fungal-type" evidence="6">
    <location>
        <begin position="35"/>
        <end position="66"/>
    </location>
</feature>
<dbReference type="VEuPathDB" id="FungiDB:MYCFIDRAFT_161751"/>
<evidence type="ECO:0000313" key="7">
    <source>
        <dbReference type="EMBL" id="EME86157.1"/>
    </source>
</evidence>
<dbReference type="EMBL" id="KB446556">
    <property type="protein sequence ID" value="EME86157.1"/>
    <property type="molecule type" value="Genomic_DNA"/>
</dbReference>
<dbReference type="PROSITE" id="PS00463">
    <property type="entry name" value="ZN2_CY6_FUNGAL_1"/>
    <property type="match status" value="1"/>
</dbReference>
<dbReference type="GeneID" id="19332049"/>
<dbReference type="eggNOG" id="ENOG502SHZM">
    <property type="taxonomic scope" value="Eukaryota"/>
</dbReference>
<evidence type="ECO:0000313" key="8">
    <source>
        <dbReference type="Proteomes" id="UP000016932"/>
    </source>
</evidence>
<dbReference type="RefSeq" id="XP_007923534.1">
    <property type="nucleotide sequence ID" value="XM_007925343.1"/>
</dbReference>
<dbReference type="AlphaFoldDB" id="M3BA03"/>
<dbReference type="CDD" id="cd00067">
    <property type="entry name" value="GAL4"/>
    <property type="match status" value="1"/>
</dbReference>
<keyword evidence="4" id="KW-0539">Nucleus</keyword>
<dbReference type="CDD" id="cd12148">
    <property type="entry name" value="fungal_TF_MHR"/>
    <property type="match status" value="1"/>
</dbReference>
<evidence type="ECO:0000256" key="2">
    <source>
        <dbReference type="ARBA" id="ARBA00023015"/>
    </source>
</evidence>
<proteinExistence type="predicted"/>
<dbReference type="Pfam" id="PF04082">
    <property type="entry name" value="Fungal_trans"/>
    <property type="match status" value="1"/>
</dbReference>
<dbReference type="PANTHER" id="PTHR47424">
    <property type="entry name" value="REGULATORY PROTEIN GAL4"/>
    <property type="match status" value="1"/>
</dbReference>
<dbReference type="PROSITE" id="PS50048">
    <property type="entry name" value="ZN2_CY6_FUNGAL_2"/>
    <property type="match status" value="1"/>
</dbReference>
<dbReference type="InterPro" id="IPR001138">
    <property type="entry name" value="Zn2Cys6_DnaBD"/>
</dbReference>
<dbReference type="HOGENOM" id="CLU_008599_1_1_1"/>
<evidence type="ECO:0000256" key="1">
    <source>
        <dbReference type="ARBA" id="ARBA00022723"/>
    </source>
</evidence>
<dbReference type="Proteomes" id="UP000016932">
    <property type="component" value="Unassembled WGS sequence"/>
</dbReference>
<keyword evidence="3" id="KW-0804">Transcription</keyword>
<dbReference type="GO" id="GO:0000435">
    <property type="term" value="P:positive regulation of transcription from RNA polymerase II promoter by galactose"/>
    <property type="evidence" value="ECO:0007669"/>
    <property type="project" value="TreeGrafter"/>
</dbReference>
<accession>M3BA03</accession>
<evidence type="ECO:0000256" key="4">
    <source>
        <dbReference type="ARBA" id="ARBA00023242"/>
    </source>
</evidence>
<dbReference type="InterPro" id="IPR051127">
    <property type="entry name" value="Fungal_SecMet_Regulators"/>
</dbReference>
<organism evidence="7 8">
    <name type="scientific">Pseudocercospora fijiensis (strain CIRAD86)</name>
    <name type="common">Black leaf streak disease fungus</name>
    <name type="synonym">Mycosphaerella fijiensis</name>
    <dbReference type="NCBI Taxonomy" id="383855"/>
    <lineage>
        <taxon>Eukaryota</taxon>
        <taxon>Fungi</taxon>
        <taxon>Dikarya</taxon>
        <taxon>Ascomycota</taxon>
        <taxon>Pezizomycotina</taxon>
        <taxon>Dothideomycetes</taxon>
        <taxon>Dothideomycetidae</taxon>
        <taxon>Mycosphaerellales</taxon>
        <taxon>Mycosphaerellaceae</taxon>
        <taxon>Pseudocercospora</taxon>
    </lineage>
</organism>
<dbReference type="SMART" id="SM00066">
    <property type="entry name" value="GAL4"/>
    <property type="match status" value="1"/>
</dbReference>
<dbReference type="GO" id="GO:0000978">
    <property type="term" value="F:RNA polymerase II cis-regulatory region sequence-specific DNA binding"/>
    <property type="evidence" value="ECO:0007669"/>
    <property type="project" value="TreeGrafter"/>
</dbReference>
<feature type="compositionally biased region" description="Gly residues" evidence="5">
    <location>
        <begin position="16"/>
        <end position="25"/>
    </location>
</feature>
<feature type="compositionally biased region" description="Polar residues" evidence="5">
    <location>
        <begin position="1"/>
        <end position="14"/>
    </location>
</feature>
<dbReference type="PANTHER" id="PTHR47424:SF5">
    <property type="entry name" value="ZN(II)2CYS6 TRANSCRIPTION FACTOR (EUROFUNG)"/>
    <property type="match status" value="1"/>
</dbReference>
<dbReference type="InterPro" id="IPR007219">
    <property type="entry name" value="XnlR_reg_dom"/>
</dbReference>
<feature type="region of interest" description="Disordered" evidence="5">
    <location>
        <begin position="1"/>
        <end position="32"/>
    </location>
</feature>
<dbReference type="SMART" id="SM00906">
    <property type="entry name" value="Fungal_trans"/>
    <property type="match status" value="1"/>
</dbReference>
<sequence length="628" mass="71268">MYHTFQAATSSNSIDGGEGGKGRPGGSRRISTSNACVECRRRKIRCDGAQPCGQCHWYQHPELCAYSKPAQRIAPSRNRSSTPPPYSLDPDPHYLPPADIGEKMIDSYFAHIHVLMPMIDEDHFRQSYLYASRRDSPWLTLLNMVFALGCLASSTCDNQEHMAFYQRARKHMEVETFGSGSLYVLQAFGLLSGYYLHWLNRPNEANGIMGATLRMATAHGLHREYSESRRTDKNNNSGGSGCVVLSNSEVPVEIRRRTWWSLYILDSWAGITTGRPSLGRTGRITVQHPRIPEQMNNAQYLASLRLLPIIYNITFCKIATKVQDILAEKSFIPFEELFALDAELERWHDELPPILHDTACPEVLKTPRAIMLWRYQNLKLLMHRPVLLTTALKRTAWTNMSSDERLAVGRCRIVASQAIVDIDATCKDDLIAGWNGVWMMYQAVMVPLLSLFSVLSMPPNPTRWHRDIERSIAFFDRMQPWSIAAKKSRDVVQNLHDATKYVAEHNARYHQQQQEMFQGRISMVDPDTSSYAAQPTAEPPAEVPVQYPNGLPYAGPDIVSFMNNGWGSSPNWEADMNEFWDDLMWDTFPSDVPNSASANFDSIAQTDWWLQVNGDQDWAQWNGGANPQ</sequence>
<evidence type="ECO:0000259" key="6">
    <source>
        <dbReference type="PROSITE" id="PS50048"/>
    </source>
</evidence>